<reference evidence="2 3" key="1">
    <citation type="journal article" date="2019" name="Sci. Rep.">
        <title>Orb-weaving spider Araneus ventricosus genome elucidates the spidroin gene catalogue.</title>
        <authorList>
            <person name="Kono N."/>
            <person name="Nakamura H."/>
            <person name="Ohtoshi R."/>
            <person name="Moran D.A.P."/>
            <person name="Shinohara A."/>
            <person name="Yoshida Y."/>
            <person name="Fujiwara M."/>
            <person name="Mori M."/>
            <person name="Tomita M."/>
            <person name="Arakawa K."/>
        </authorList>
    </citation>
    <scope>NUCLEOTIDE SEQUENCE [LARGE SCALE GENOMIC DNA]</scope>
</reference>
<gene>
    <name evidence="2" type="ORF">AVEN_142550_1</name>
</gene>
<evidence type="ECO:0000256" key="1">
    <source>
        <dbReference type="SAM" id="Phobius"/>
    </source>
</evidence>
<protein>
    <submittedName>
        <fullName evidence="2">Uncharacterized protein</fullName>
    </submittedName>
</protein>
<comment type="caution">
    <text evidence="2">The sequence shown here is derived from an EMBL/GenBank/DDBJ whole genome shotgun (WGS) entry which is preliminary data.</text>
</comment>
<name>A0A4Y2CFS6_ARAVE</name>
<keyword evidence="1" id="KW-1133">Transmembrane helix</keyword>
<keyword evidence="3" id="KW-1185">Reference proteome</keyword>
<proteinExistence type="predicted"/>
<feature type="transmembrane region" description="Helical" evidence="1">
    <location>
        <begin position="128"/>
        <end position="153"/>
    </location>
</feature>
<organism evidence="2 3">
    <name type="scientific">Araneus ventricosus</name>
    <name type="common">Orbweaver spider</name>
    <name type="synonym">Epeira ventricosa</name>
    <dbReference type="NCBI Taxonomy" id="182803"/>
    <lineage>
        <taxon>Eukaryota</taxon>
        <taxon>Metazoa</taxon>
        <taxon>Ecdysozoa</taxon>
        <taxon>Arthropoda</taxon>
        <taxon>Chelicerata</taxon>
        <taxon>Arachnida</taxon>
        <taxon>Araneae</taxon>
        <taxon>Araneomorphae</taxon>
        <taxon>Entelegynae</taxon>
        <taxon>Araneoidea</taxon>
        <taxon>Araneidae</taxon>
        <taxon>Araneus</taxon>
    </lineage>
</organism>
<dbReference type="EMBL" id="BGPR01000189">
    <property type="protein sequence ID" value="GBM03262.1"/>
    <property type="molecule type" value="Genomic_DNA"/>
</dbReference>
<keyword evidence="1" id="KW-0812">Transmembrane</keyword>
<dbReference type="Proteomes" id="UP000499080">
    <property type="component" value="Unassembled WGS sequence"/>
</dbReference>
<dbReference type="AlphaFoldDB" id="A0A4Y2CFS6"/>
<keyword evidence="1" id="KW-0472">Membrane</keyword>
<evidence type="ECO:0000313" key="2">
    <source>
        <dbReference type="EMBL" id="GBM03262.1"/>
    </source>
</evidence>
<accession>A0A4Y2CFS6</accession>
<sequence length="198" mass="22726">MFFTYPHKKKYKGVVSGDVGGHGIGPPLPIQCLRKKPFVLSNMFRLSWSVYGMIFYKEYNIWVKVFSICLAIQNFQILFIAIISAALTKEAANSAREEKLSLLIWFSQDDMTSKKQVRQRFKKKAALTLWKIYVIDKSLVVSALGTLITYGFLMGSLSNYHMICLRNATSKNFTSKSSKVSYFSRFSTNLFISFKNFL</sequence>
<feature type="transmembrane region" description="Helical" evidence="1">
    <location>
        <begin position="62"/>
        <end position="87"/>
    </location>
</feature>
<evidence type="ECO:0000313" key="3">
    <source>
        <dbReference type="Proteomes" id="UP000499080"/>
    </source>
</evidence>